<feature type="transmembrane region" description="Helical" evidence="2">
    <location>
        <begin position="25"/>
        <end position="51"/>
    </location>
</feature>
<feature type="transmembrane region" description="Helical" evidence="2">
    <location>
        <begin position="81"/>
        <end position="102"/>
    </location>
</feature>
<evidence type="ECO:0000256" key="1">
    <source>
        <dbReference type="SAM" id="MobiDB-lite"/>
    </source>
</evidence>
<gene>
    <name evidence="3" type="ORF">D7D94_08015</name>
</gene>
<dbReference type="AlphaFoldDB" id="A0A6I6E4B2"/>
<reference evidence="3 4" key="1">
    <citation type="submission" date="2018-09" db="EMBL/GenBank/DDBJ databases">
        <title>Whole genome sequencing of Microbacterium oryzae strain MB-10T.</title>
        <authorList>
            <person name="Das S.K."/>
        </authorList>
    </citation>
    <scope>NUCLEOTIDE SEQUENCE [LARGE SCALE GENOMIC DNA]</scope>
    <source>
        <strain evidence="3 4">MB-10</strain>
    </source>
</reference>
<dbReference type="EMBL" id="CP032550">
    <property type="protein sequence ID" value="QGU27617.1"/>
    <property type="molecule type" value="Genomic_DNA"/>
</dbReference>
<keyword evidence="2" id="KW-0812">Transmembrane</keyword>
<protein>
    <submittedName>
        <fullName evidence="3">Uncharacterized protein</fullName>
    </submittedName>
</protein>
<keyword evidence="4" id="KW-1185">Reference proteome</keyword>
<dbReference type="OrthoDB" id="5081118at2"/>
<evidence type="ECO:0000313" key="4">
    <source>
        <dbReference type="Proteomes" id="UP000422989"/>
    </source>
</evidence>
<keyword evidence="2" id="KW-0472">Membrane</keyword>
<dbReference type="RefSeq" id="WP_156242116.1">
    <property type="nucleotide sequence ID" value="NZ_BAAAZL010000004.1"/>
</dbReference>
<proteinExistence type="predicted"/>
<feature type="transmembrane region" description="Helical" evidence="2">
    <location>
        <begin position="57"/>
        <end position="74"/>
    </location>
</feature>
<feature type="region of interest" description="Disordered" evidence="1">
    <location>
        <begin position="147"/>
        <end position="166"/>
    </location>
</feature>
<feature type="transmembrane region" description="Helical" evidence="2">
    <location>
        <begin position="108"/>
        <end position="131"/>
    </location>
</feature>
<name>A0A6I6E4B2_9MICO</name>
<dbReference type="KEGG" id="moj:D7D94_08015"/>
<dbReference type="Proteomes" id="UP000422989">
    <property type="component" value="Chromosome"/>
</dbReference>
<keyword evidence="2" id="KW-1133">Transmembrane helix</keyword>
<accession>A0A6I6E4B2</accession>
<sequence length="166" mass="17487">MPSPRTPEHPAAFTRGELLFGALRAVLWFLGSSTLFYALTMQAAAVFALIYSVPFSLGAAVVGTPLAALIGFALRGVRARWIHLAVFALYGLAVGFAAVRLFDALNHGFGLTFTTLGLVTIALAGGSVALGRQHAFARADRLDAPPTWPVRVAPGPDGRGHDHPGR</sequence>
<organism evidence="3 4">
    <name type="scientific">Microbacterium oryzae</name>
    <dbReference type="NCBI Taxonomy" id="743009"/>
    <lineage>
        <taxon>Bacteria</taxon>
        <taxon>Bacillati</taxon>
        <taxon>Actinomycetota</taxon>
        <taxon>Actinomycetes</taxon>
        <taxon>Micrococcales</taxon>
        <taxon>Microbacteriaceae</taxon>
        <taxon>Microbacterium</taxon>
    </lineage>
</organism>
<evidence type="ECO:0000256" key="2">
    <source>
        <dbReference type="SAM" id="Phobius"/>
    </source>
</evidence>
<evidence type="ECO:0000313" key="3">
    <source>
        <dbReference type="EMBL" id="QGU27617.1"/>
    </source>
</evidence>